<keyword evidence="10" id="KW-1185">Reference proteome</keyword>
<comment type="subunit">
    <text evidence="2">Monomer.</text>
</comment>
<evidence type="ECO:0000313" key="9">
    <source>
        <dbReference type="EMBL" id="MBO1329008.1"/>
    </source>
</evidence>
<dbReference type="Pfam" id="PF00817">
    <property type="entry name" value="IMS"/>
    <property type="match status" value="1"/>
</dbReference>
<feature type="domain" description="UmuC" evidence="7">
    <location>
        <begin position="39"/>
        <end position="149"/>
    </location>
</feature>
<comment type="caution">
    <text evidence="9">The sequence shown here is derived from an EMBL/GenBank/DDBJ whole genome shotgun (WGS) entry which is preliminary data.</text>
</comment>
<feature type="domain" description="DNA polymerase Y-family little finger" evidence="8">
    <location>
        <begin position="243"/>
        <end position="332"/>
    </location>
</feature>
<protein>
    <recommendedName>
        <fullName evidence="3">DNA-directed DNA polymerase</fullName>
        <ecNumber evidence="3">2.7.7.7</ecNumber>
    </recommendedName>
</protein>
<evidence type="ECO:0000256" key="1">
    <source>
        <dbReference type="ARBA" id="ARBA00010945"/>
    </source>
</evidence>
<comment type="catalytic activity">
    <reaction evidence="6">
        <text>DNA(n) + a 2'-deoxyribonucleoside 5'-triphosphate = DNA(n+1) + diphosphate</text>
        <dbReference type="Rhea" id="RHEA:22508"/>
        <dbReference type="Rhea" id="RHEA-COMP:17339"/>
        <dbReference type="Rhea" id="RHEA-COMP:17340"/>
        <dbReference type="ChEBI" id="CHEBI:33019"/>
        <dbReference type="ChEBI" id="CHEBI:61560"/>
        <dbReference type="ChEBI" id="CHEBI:173112"/>
        <dbReference type="EC" id="2.7.7.7"/>
    </reaction>
</comment>
<dbReference type="InterPro" id="IPR043502">
    <property type="entry name" value="DNA/RNA_pol_sf"/>
</dbReference>
<evidence type="ECO:0000256" key="4">
    <source>
        <dbReference type="ARBA" id="ARBA00022763"/>
    </source>
</evidence>
<dbReference type="Pfam" id="PF11799">
    <property type="entry name" value="IMS_C"/>
    <property type="match status" value="1"/>
</dbReference>
<dbReference type="InterPro" id="IPR050356">
    <property type="entry name" value="SulA_CellDiv_inhibitor"/>
</dbReference>
<dbReference type="RefSeq" id="WP_207854887.1">
    <property type="nucleotide sequence ID" value="NZ_JAFVMG010000013.1"/>
</dbReference>
<evidence type="ECO:0000256" key="6">
    <source>
        <dbReference type="ARBA" id="ARBA00049244"/>
    </source>
</evidence>
<keyword evidence="4" id="KW-0227">DNA damage</keyword>
<dbReference type="CDD" id="cd03468">
    <property type="entry name" value="PolY_like"/>
    <property type="match status" value="1"/>
</dbReference>
<evidence type="ECO:0000259" key="7">
    <source>
        <dbReference type="Pfam" id="PF00817"/>
    </source>
</evidence>
<dbReference type="SUPFAM" id="SSF56672">
    <property type="entry name" value="DNA/RNA polymerases"/>
    <property type="match status" value="1"/>
</dbReference>
<evidence type="ECO:0000256" key="5">
    <source>
        <dbReference type="ARBA" id="ARBA00025589"/>
    </source>
</evidence>
<dbReference type="Proteomes" id="UP000664399">
    <property type="component" value="Unassembled WGS sequence"/>
</dbReference>
<evidence type="ECO:0000256" key="3">
    <source>
        <dbReference type="ARBA" id="ARBA00012417"/>
    </source>
</evidence>
<dbReference type="EMBL" id="JAFVMG010000013">
    <property type="protein sequence ID" value="MBO1329008.1"/>
    <property type="molecule type" value="Genomic_DNA"/>
</dbReference>
<dbReference type="PANTHER" id="PTHR35369:SF2">
    <property type="entry name" value="BLR3025 PROTEIN"/>
    <property type="match status" value="1"/>
</dbReference>
<dbReference type="InterPro" id="IPR001126">
    <property type="entry name" value="UmuC"/>
</dbReference>
<proteinExistence type="inferred from homology"/>
<evidence type="ECO:0000313" key="10">
    <source>
        <dbReference type="Proteomes" id="UP000664399"/>
    </source>
</evidence>
<name>A0ABS3LNS4_9PROT</name>
<gene>
    <name evidence="9" type="ORF">J2D75_11060</name>
</gene>
<sequence>MTRRILSLWLPLWSIERHQKQQPAPSRTGLALYAPERGRLVVTAADPIALRLGIRHGMPLAQARAMQPDLHVAQAEPAADQAALEALTLWCQWLSPLTAMDGTDGVWVDTTGCDHLFGGEDQMAERLLTRLARAGYSARIALADTAATAAAVARSSRHPLTLIPPGGQATALRDLPLASLRLEPETLDTLSRLGLVQVGQLLDRPRAPLARRFGQALPDRIDQAMGRLPEPLSFRAEPQAFRVSGTLVEPISTAPAIARALAKLVDELTEALTRRNHGARQLQVQCMRVDGTTQRLQLGLSNASADPVRLNRLLGERIETIEPGFGIEAFTLSATETAPLDAPANRDWLTPATDPTGLPALLERLMGRVGIQSLSRLQTGTSQFPEREQAYTGGERVQRVDELPPSCSHGPRPARLLPAPCPITVRAFWPDGAPKAFQWGRTRHTIHGLIGPERVWSDWWHDRLGARARDYWVAETLEGERFWLFAGHDGAGPVIGQAAWFLHGLF</sequence>
<reference evidence="9 10" key="1">
    <citation type="submission" date="2021-03" db="EMBL/GenBank/DDBJ databases">
        <title>The complete genome sequence of Acetobacter suratthaniensis TBRC 1719.</title>
        <authorList>
            <person name="Charoenyingcharoen P."/>
            <person name="Yukphan P."/>
        </authorList>
    </citation>
    <scope>NUCLEOTIDE SEQUENCE [LARGE SCALE GENOMIC DNA]</scope>
    <source>
        <strain evidence="9 10">TBRC 1719</strain>
    </source>
</reference>
<organism evidence="9 10">
    <name type="scientific">Acetobacter suratthaniensis</name>
    <dbReference type="NCBI Taxonomy" id="1502841"/>
    <lineage>
        <taxon>Bacteria</taxon>
        <taxon>Pseudomonadati</taxon>
        <taxon>Pseudomonadota</taxon>
        <taxon>Alphaproteobacteria</taxon>
        <taxon>Acetobacterales</taxon>
        <taxon>Acetobacteraceae</taxon>
        <taxon>Acetobacter</taxon>
    </lineage>
</organism>
<accession>A0ABS3LNS4</accession>
<dbReference type="Gene3D" id="3.30.70.270">
    <property type="match status" value="1"/>
</dbReference>
<comment type="similarity">
    <text evidence="1">Belongs to the DNA polymerase type-Y family.</text>
</comment>
<comment type="function">
    <text evidence="5">Poorly processive, error-prone DNA polymerase involved in untargeted mutagenesis. Copies undamaged DNA at stalled replication forks, which arise in vivo from mismatched or misaligned primer ends. These misaligned primers can be extended by PolIV. Exhibits no 3'-5' exonuclease (proofreading) activity. May be involved in translesional synthesis, in conjunction with the beta clamp from PolIII.</text>
</comment>
<evidence type="ECO:0000256" key="2">
    <source>
        <dbReference type="ARBA" id="ARBA00011245"/>
    </source>
</evidence>
<dbReference type="EC" id="2.7.7.7" evidence="3"/>
<dbReference type="InterPro" id="IPR043128">
    <property type="entry name" value="Rev_trsase/Diguanyl_cyclase"/>
</dbReference>
<dbReference type="Gene3D" id="3.40.1170.60">
    <property type="match status" value="1"/>
</dbReference>
<dbReference type="PANTHER" id="PTHR35369">
    <property type="entry name" value="BLR3025 PROTEIN-RELATED"/>
    <property type="match status" value="1"/>
</dbReference>
<dbReference type="InterPro" id="IPR017961">
    <property type="entry name" value="DNA_pol_Y-fam_little_finger"/>
</dbReference>
<evidence type="ECO:0000259" key="8">
    <source>
        <dbReference type="Pfam" id="PF11799"/>
    </source>
</evidence>